<evidence type="ECO:0000313" key="2">
    <source>
        <dbReference type="EMBL" id="KAJ6996353.1"/>
    </source>
</evidence>
<evidence type="ECO:0000313" key="3">
    <source>
        <dbReference type="Proteomes" id="UP001164929"/>
    </source>
</evidence>
<reference evidence="2" key="1">
    <citation type="journal article" date="2023" name="Mol. Ecol. Resour.">
        <title>Chromosome-level genome assembly of a triploid poplar Populus alba 'Berolinensis'.</title>
        <authorList>
            <person name="Chen S."/>
            <person name="Yu Y."/>
            <person name="Wang X."/>
            <person name="Wang S."/>
            <person name="Zhang T."/>
            <person name="Zhou Y."/>
            <person name="He R."/>
            <person name="Meng N."/>
            <person name="Wang Y."/>
            <person name="Liu W."/>
            <person name="Liu Z."/>
            <person name="Liu J."/>
            <person name="Guo Q."/>
            <person name="Huang H."/>
            <person name="Sederoff R.R."/>
            <person name="Wang G."/>
            <person name="Qu G."/>
            <person name="Chen S."/>
        </authorList>
    </citation>
    <scope>NUCLEOTIDE SEQUENCE</scope>
    <source>
        <strain evidence="2">SC-2020</strain>
    </source>
</reference>
<keyword evidence="1" id="KW-0732">Signal</keyword>
<dbReference type="GO" id="GO:0006351">
    <property type="term" value="P:DNA-templated transcription"/>
    <property type="evidence" value="ECO:0007669"/>
    <property type="project" value="InterPro"/>
</dbReference>
<accession>A0AAD6QTG4</accession>
<comment type="caution">
    <text evidence="2">The sequence shown here is derived from an EMBL/GenBank/DDBJ whole genome shotgun (WGS) entry which is preliminary data.</text>
</comment>
<evidence type="ECO:0000256" key="1">
    <source>
        <dbReference type="SAM" id="SignalP"/>
    </source>
</evidence>
<feature type="chain" id="PRO_5042274058" evidence="1">
    <location>
        <begin position="25"/>
        <end position="246"/>
    </location>
</feature>
<gene>
    <name evidence="2" type="ORF">NC653_013068</name>
</gene>
<dbReference type="Proteomes" id="UP001164929">
    <property type="component" value="Chromosome 5"/>
</dbReference>
<dbReference type="AlphaFoldDB" id="A0AAD6QTG4"/>
<proteinExistence type="predicted"/>
<dbReference type="GO" id="GO:0006289">
    <property type="term" value="P:nucleotide-excision repair"/>
    <property type="evidence" value="ECO:0007669"/>
    <property type="project" value="InterPro"/>
</dbReference>
<dbReference type="InterPro" id="IPR027079">
    <property type="entry name" value="Tfb1/GTF2H1"/>
</dbReference>
<feature type="signal peptide" evidence="1">
    <location>
        <begin position="1"/>
        <end position="24"/>
    </location>
</feature>
<dbReference type="EMBL" id="JAQIZT010000005">
    <property type="protein sequence ID" value="KAJ6996353.1"/>
    <property type="molecule type" value="Genomic_DNA"/>
</dbReference>
<organism evidence="2 3">
    <name type="scientific">Populus alba x Populus x berolinensis</name>
    <dbReference type="NCBI Taxonomy" id="444605"/>
    <lineage>
        <taxon>Eukaryota</taxon>
        <taxon>Viridiplantae</taxon>
        <taxon>Streptophyta</taxon>
        <taxon>Embryophyta</taxon>
        <taxon>Tracheophyta</taxon>
        <taxon>Spermatophyta</taxon>
        <taxon>Magnoliopsida</taxon>
        <taxon>eudicotyledons</taxon>
        <taxon>Gunneridae</taxon>
        <taxon>Pentapetalae</taxon>
        <taxon>rosids</taxon>
        <taxon>fabids</taxon>
        <taxon>Malpighiales</taxon>
        <taxon>Salicaceae</taxon>
        <taxon>Saliceae</taxon>
        <taxon>Populus</taxon>
    </lineage>
</organism>
<dbReference type="GO" id="GO:0000439">
    <property type="term" value="C:transcription factor TFIIH core complex"/>
    <property type="evidence" value="ECO:0007669"/>
    <property type="project" value="InterPro"/>
</dbReference>
<protein>
    <submittedName>
        <fullName evidence="2">General transcription and DNA repair factor IIH subunit TFB1-1-like</fullName>
    </submittedName>
</protein>
<keyword evidence="3" id="KW-1185">Reference proteome</keyword>
<sequence>MEWSGQILNQWMFVILKILDSSFGFPRSEDGEMRRWAGGRQRLGSGYYESCHQGVDHGIVHDGSKEITELQHELYRRTLSQDLNRHAAVVLQGTTVDEDQLKDTQTVAEALERSKQGQNTSNEEADINANQDRLSRILKMMEIDDLQASSDLPLAPLSIKDPRDYFDSQQASALTTSRDTSIGNDPVRRTLSVEESYASLRDSISHIKNTGLVDPMVTPEVAAKVMDLKLSAVSLLHVIGKLSYCH</sequence>
<name>A0AAD6QTG4_9ROSI</name>
<dbReference type="PANTHER" id="PTHR12856">
    <property type="entry name" value="TRANSCRIPTION INITIATION FACTOR IIH-RELATED"/>
    <property type="match status" value="1"/>
</dbReference>